<evidence type="ECO:0000256" key="1">
    <source>
        <dbReference type="SAM" id="MobiDB-lite"/>
    </source>
</evidence>
<gene>
    <name evidence="2" type="ORF">DPMN_117745</name>
</gene>
<accession>A0A9D4JQI0</accession>
<dbReference type="AlphaFoldDB" id="A0A9D4JQI0"/>
<keyword evidence="3" id="KW-1185">Reference proteome</keyword>
<dbReference type="Proteomes" id="UP000828390">
    <property type="component" value="Unassembled WGS sequence"/>
</dbReference>
<evidence type="ECO:0000313" key="3">
    <source>
        <dbReference type="Proteomes" id="UP000828390"/>
    </source>
</evidence>
<reference evidence="2" key="2">
    <citation type="submission" date="2020-11" db="EMBL/GenBank/DDBJ databases">
        <authorList>
            <person name="McCartney M.A."/>
            <person name="Auch B."/>
            <person name="Kono T."/>
            <person name="Mallez S."/>
            <person name="Becker A."/>
            <person name="Gohl D.M."/>
            <person name="Silverstein K.A.T."/>
            <person name="Koren S."/>
            <person name="Bechman K.B."/>
            <person name="Herman A."/>
            <person name="Abrahante J.E."/>
            <person name="Garbe J."/>
        </authorList>
    </citation>
    <scope>NUCLEOTIDE SEQUENCE</scope>
    <source>
        <strain evidence="2">Duluth1</strain>
        <tissue evidence="2">Whole animal</tissue>
    </source>
</reference>
<name>A0A9D4JQI0_DREPO</name>
<comment type="caution">
    <text evidence="2">The sequence shown here is derived from an EMBL/GenBank/DDBJ whole genome shotgun (WGS) entry which is preliminary data.</text>
</comment>
<reference evidence="2" key="1">
    <citation type="journal article" date="2019" name="bioRxiv">
        <title>The Genome of the Zebra Mussel, Dreissena polymorpha: A Resource for Invasive Species Research.</title>
        <authorList>
            <person name="McCartney M.A."/>
            <person name="Auch B."/>
            <person name="Kono T."/>
            <person name="Mallez S."/>
            <person name="Zhang Y."/>
            <person name="Obille A."/>
            <person name="Becker A."/>
            <person name="Abrahante J.E."/>
            <person name="Garbe J."/>
            <person name="Badalamenti J.P."/>
            <person name="Herman A."/>
            <person name="Mangelson H."/>
            <person name="Liachko I."/>
            <person name="Sullivan S."/>
            <person name="Sone E.D."/>
            <person name="Koren S."/>
            <person name="Silverstein K.A.T."/>
            <person name="Beckman K.B."/>
            <person name="Gohl D.M."/>
        </authorList>
    </citation>
    <scope>NUCLEOTIDE SEQUENCE</scope>
    <source>
        <strain evidence="2">Duluth1</strain>
        <tissue evidence="2">Whole animal</tissue>
    </source>
</reference>
<protein>
    <submittedName>
        <fullName evidence="2">Uncharacterized protein</fullName>
    </submittedName>
</protein>
<dbReference type="EMBL" id="JAIWYP010000005">
    <property type="protein sequence ID" value="KAH3816232.1"/>
    <property type="molecule type" value="Genomic_DNA"/>
</dbReference>
<proteinExistence type="predicted"/>
<feature type="compositionally biased region" description="Basic and acidic residues" evidence="1">
    <location>
        <begin position="196"/>
        <end position="217"/>
    </location>
</feature>
<feature type="compositionally biased region" description="Low complexity" evidence="1">
    <location>
        <begin position="1"/>
        <end position="23"/>
    </location>
</feature>
<organism evidence="2 3">
    <name type="scientific">Dreissena polymorpha</name>
    <name type="common">Zebra mussel</name>
    <name type="synonym">Mytilus polymorpha</name>
    <dbReference type="NCBI Taxonomy" id="45954"/>
    <lineage>
        <taxon>Eukaryota</taxon>
        <taxon>Metazoa</taxon>
        <taxon>Spiralia</taxon>
        <taxon>Lophotrochozoa</taxon>
        <taxon>Mollusca</taxon>
        <taxon>Bivalvia</taxon>
        <taxon>Autobranchia</taxon>
        <taxon>Heteroconchia</taxon>
        <taxon>Euheterodonta</taxon>
        <taxon>Imparidentia</taxon>
        <taxon>Neoheterodontei</taxon>
        <taxon>Myida</taxon>
        <taxon>Dreissenoidea</taxon>
        <taxon>Dreissenidae</taxon>
        <taxon>Dreissena</taxon>
    </lineage>
</organism>
<feature type="region of interest" description="Disordered" evidence="1">
    <location>
        <begin position="1"/>
        <end position="24"/>
    </location>
</feature>
<sequence length="452" mass="50964">MLKLAQTDQQTNRQTNRQTGQKQYVPHYYNQQTNRQINRQTNRQGKNNMSPTTIGLDCMFNFFHEDWTINGNAPPPGGHVFKPTRTIFILFQDIIGKNLLTKFHEDLTINVASIVLTKINSLTPGSRVFQATRTIFPLFQDTIGTNLLTKFHEDLTMNVASRGLERFHYTVLLHPDEGSEGSFYGFSNEETFNEKLNAKEKTTPKEKAQNNSKDKTSENQISDTDDVTKQRKRTNIDMSSALFDDNVGECENLRSHHIIQEMSTRKIPSTASILITSSWSKGTRQQYKYAWQNWVLWNGISHVFQSTGIIFKLVQDINGSSTSLRTIPVSYRSPVRALSEHMPCKPWIPHLSPYLSNCQVSGWVQGSNHATDSGFESRLIAPFLNDESLGFSDSLRTFPVSDWDPSLSISTLGTGPGLEALPEHSPCARARTPIACEASSHSGTLNQEMLLT</sequence>
<feature type="region of interest" description="Disordered" evidence="1">
    <location>
        <begin position="196"/>
        <end position="230"/>
    </location>
</feature>
<evidence type="ECO:0000313" key="2">
    <source>
        <dbReference type="EMBL" id="KAH3816232.1"/>
    </source>
</evidence>